<feature type="domain" description="Fibronectin type III-like" evidence="4">
    <location>
        <begin position="618"/>
        <end position="688"/>
    </location>
</feature>
<dbReference type="Gene3D" id="2.60.40.10">
    <property type="entry name" value="Immunoglobulins"/>
    <property type="match status" value="1"/>
</dbReference>
<dbReference type="PANTHER" id="PTHR42715:SF3">
    <property type="entry name" value="BETA-GLUCOSIDASE B-RELATED"/>
    <property type="match status" value="1"/>
</dbReference>
<dbReference type="Pfam" id="PF00933">
    <property type="entry name" value="Glyco_hydro_3"/>
    <property type="match status" value="1"/>
</dbReference>
<dbReference type="InterPro" id="IPR026891">
    <property type="entry name" value="Fn3-like"/>
</dbReference>
<dbReference type="InterPro" id="IPR050288">
    <property type="entry name" value="Cellulose_deg_GH3"/>
</dbReference>
<evidence type="ECO:0000259" key="4">
    <source>
        <dbReference type="SMART" id="SM01217"/>
    </source>
</evidence>
<dbReference type="Gene3D" id="3.20.20.300">
    <property type="entry name" value="Glycoside hydrolase, family 3, N-terminal domain"/>
    <property type="match status" value="1"/>
</dbReference>
<evidence type="ECO:0000256" key="2">
    <source>
        <dbReference type="ARBA" id="ARBA00022801"/>
    </source>
</evidence>
<evidence type="ECO:0000256" key="3">
    <source>
        <dbReference type="SAM" id="MobiDB-lite"/>
    </source>
</evidence>
<comment type="similarity">
    <text evidence="1">Belongs to the glycosyl hydrolase 3 family.</text>
</comment>
<dbReference type="InterPro" id="IPR017853">
    <property type="entry name" value="GH"/>
</dbReference>
<name>A0ABV7NBB4_9SPHN</name>
<gene>
    <name evidence="5" type="ORF">ACFOKF_06205</name>
</gene>
<dbReference type="PRINTS" id="PR00133">
    <property type="entry name" value="GLHYDRLASE3"/>
</dbReference>
<dbReference type="SUPFAM" id="SSF52279">
    <property type="entry name" value="Beta-D-glucan exohydrolase, C-terminal domain"/>
    <property type="match status" value="1"/>
</dbReference>
<dbReference type="InterPro" id="IPR013783">
    <property type="entry name" value="Ig-like_fold"/>
</dbReference>
<dbReference type="InterPro" id="IPR036881">
    <property type="entry name" value="Glyco_hydro_3_C_sf"/>
</dbReference>
<dbReference type="SMART" id="SM01217">
    <property type="entry name" value="Fn3_like"/>
    <property type="match status" value="1"/>
</dbReference>
<evidence type="ECO:0000313" key="6">
    <source>
        <dbReference type="Proteomes" id="UP001595681"/>
    </source>
</evidence>
<sequence>MAESSDNTPSHAGASFAASDVDTLLGALTLAEKVDMMSGHGFFDALAEDDRVWGARPYRAGSGNDRLGIPPLLFTDGPRGVTRTGSTCFPCTMARGATFDADLELRVGEVMGIEARAQGCNFSGAVCINLLRHPAWGRAQETYGEDPWHLGVMGAAMGTGIQTHNIIATVKHFALNSMENARFKVDVRADERTLHEVYLPHFKHCLDAGIASVMTAYNKVNGEYCGQDRVLLTDILRDEWKFDGFVHSDWVRGVYKVYGVSAGLDIENPEPLILGEKLVTAVADGLVEPYVVDRACRRILRTQIRFARMQDPLPAYPADRIACADHRALALEAAEKCAVLLENDGVLPFAPDRVKRIALLGRIAAMENTGDNGSSRVRPPYVVTHLEGLRRALGEDAVLHADESDLDAARQAADQADAVVVVVGYTAKEEGEYIMGDIALGADQNRGPSPRPSLSPTPIGGDRLSLDLPDDQIALIHAAADSGKPVVVVIVAGSAVMVESWRDRANAILLGFYAGMEGGTAFANLLFGKVSPSGKLPFTVARDAADYPYFDRDATQIDYGYWHGYTKFDREELTPRYAFGHGLSYSRFGYRALKAHRNGNAIDVAVTVTNEGDVAAQEVVQLYIGCPGREAERPVKLLRAFDRVALQPGEARIVRLSVGIDTLRWRNPDRHTWQLEHGDYRLFVGGSSDQLIETGIAL</sequence>
<protein>
    <submittedName>
        <fullName evidence="5">Beta-glucosidase</fullName>
    </submittedName>
</protein>
<dbReference type="Pfam" id="PF14310">
    <property type="entry name" value="Fn3-like"/>
    <property type="match status" value="1"/>
</dbReference>
<evidence type="ECO:0000313" key="5">
    <source>
        <dbReference type="EMBL" id="MFC3440796.1"/>
    </source>
</evidence>
<proteinExistence type="inferred from homology"/>
<accession>A0ABV7NBB4</accession>
<dbReference type="PANTHER" id="PTHR42715">
    <property type="entry name" value="BETA-GLUCOSIDASE"/>
    <property type="match status" value="1"/>
</dbReference>
<dbReference type="EMBL" id="JBHRVU010000004">
    <property type="protein sequence ID" value="MFC3440796.1"/>
    <property type="molecule type" value="Genomic_DNA"/>
</dbReference>
<organism evidence="5 6">
    <name type="scientific">Sphingobium rhizovicinum</name>
    <dbReference type="NCBI Taxonomy" id="432308"/>
    <lineage>
        <taxon>Bacteria</taxon>
        <taxon>Pseudomonadati</taxon>
        <taxon>Pseudomonadota</taxon>
        <taxon>Alphaproteobacteria</taxon>
        <taxon>Sphingomonadales</taxon>
        <taxon>Sphingomonadaceae</taxon>
        <taxon>Sphingobium</taxon>
    </lineage>
</organism>
<dbReference type="InterPro" id="IPR036962">
    <property type="entry name" value="Glyco_hydro_3_N_sf"/>
</dbReference>
<dbReference type="SUPFAM" id="SSF51445">
    <property type="entry name" value="(Trans)glycosidases"/>
    <property type="match status" value="1"/>
</dbReference>
<evidence type="ECO:0000256" key="1">
    <source>
        <dbReference type="ARBA" id="ARBA00005336"/>
    </source>
</evidence>
<dbReference type="Proteomes" id="UP001595681">
    <property type="component" value="Unassembled WGS sequence"/>
</dbReference>
<reference evidence="6" key="1">
    <citation type="journal article" date="2019" name="Int. J. Syst. Evol. Microbiol.">
        <title>The Global Catalogue of Microorganisms (GCM) 10K type strain sequencing project: providing services to taxonomists for standard genome sequencing and annotation.</title>
        <authorList>
            <consortium name="The Broad Institute Genomics Platform"/>
            <consortium name="The Broad Institute Genome Sequencing Center for Infectious Disease"/>
            <person name="Wu L."/>
            <person name="Ma J."/>
        </authorList>
    </citation>
    <scope>NUCLEOTIDE SEQUENCE [LARGE SCALE GENOMIC DNA]</scope>
    <source>
        <strain evidence="6">CCM 7491</strain>
    </source>
</reference>
<dbReference type="InterPro" id="IPR001764">
    <property type="entry name" value="Glyco_hydro_3_N"/>
</dbReference>
<dbReference type="Gene3D" id="3.40.50.1700">
    <property type="entry name" value="Glycoside hydrolase family 3 C-terminal domain"/>
    <property type="match status" value="1"/>
</dbReference>
<dbReference type="InterPro" id="IPR002772">
    <property type="entry name" value="Glyco_hydro_3_C"/>
</dbReference>
<feature type="region of interest" description="Disordered" evidence="3">
    <location>
        <begin position="441"/>
        <end position="462"/>
    </location>
</feature>
<comment type="caution">
    <text evidence="5">The sequence shown here is derived from an EMBL/GenBank/DDBJ whole genome shotgun (WGS) entry which is preliminary data.</text>
</comment>
<dbReference type="Pfam" id="PF01915">
    <property type="entry name" value="Glyco_hydro_3_C"/>
    <property type="match status" value="1"/>
</dbReference>
<keyword evidence="2" id="KW-0378">Hydrolase</keyword>
<keyword evidence="6" id="KW-1185">Reference proteome</keyword>
<dbReference type="RefSeq" id="WP_380794057.1">
    <property type="nucleotide sequence ID" value="NZ_JBHRVU010000004.1"/>
</dbReference>